<reference evidence="3 4" key="1">
    <citation type="submission" date="2019-03" db="EMBL/GenBank/DDBJ databases">
        <title>Genomic Encyclopedia of Archaeal and Bacterial Type Strains, Phase II (KMG-II): from individual species to whole genera.</title>
        <authorList>
            <person name="Goeker M."/>
        </authorList>
    </citation>
    <scope>NUCLEOTIDE SEQUENCE [LARGE SCALE GENOMIC DNA]</scope>
    <source>
        <strain evidence="3 4">DSM 22554</strain>
    </source>
</reference>
<dbReference type="EMBL" id="SMGO01000001">
    <property type="protein sequence ID" value="TCK84974.1"/>
    <property type="molecule type" value="Genomic_DNA"/>
</dbReference>
<keyword evidence="4" id="KW-1185">Reference proteome</keyword>
<dbReference type="Proteomes" id="UP000294616">
    <property type="component" value="Unassembled WGS sequence"/>
</dbReference>
<evidence type="ECO:0000313" key="3">
    <source>
        <dbReference type="EMBL" id="TCK84974.1"/>
    </source>
</evidence>
<keyword evidence="1" id="KW-0812">Transmembrane</keyword>
<dbReference type="CDD" id="cd06577">
    <property type="entry name" value="PASTA_pknB"/>
    <property type="match status" value="2"/>
</dbReference>
<comment type="caution">
    <text evidence="3">The sequence shown here is derived from an EMBL/GenBank/DDBJ whole genome shotgun (WGS) entry which is preliminary data.</text>
</comment>
<organism evidence="3 4">
    <name type="scientific">Albibacterium bauzanense</name>
    <dbReference type="NCBI Taxonomy" id="653929"/>
    <lineage>
        <taxon>Bacteria</taxon>
        <taxon>Pseudomonadati</taxon>
        <taxon>Bacteroidota</taxon>
        <taxon>Sphingobacteriia</taxon>
        <taxon>Sphingobacteriales</taxon>
        <taxon>Sphingobacteriaceae</taxon>
        <taxon>Albibacterium</taxon>
    </lineage>
</organism>
<evidence type="ECO:0000313" key="4">
    <source>
        <dbReference type="Proteomes" id="UP000294616"/>
    </source>
</evidence>
<dbReference type="SMART" id="SM00740">
    <property type="entry name" value="PASTA"/>
    <property type="match status" value="3"/>
</dbReference>
<feature type="transmembrane region" description="Helical" evidence="1">
    <location>
        <begin position="16"/>
        <end position="35"/>
    </location>
</feature>
<dbReference type="Pfam" id="PF03793">
    <property type="entry name" value="PASTA"/>
    <property type="match status" value="2"/>
</dbReference>
<accession>A0A4R1M2A5</accession>
<dbReference type="AlphaFoldDB" id="A0A4R1M2A5"/>
<dbReference type="InterPro" id="IPR005543">
    <property type="entry name" value="PASTA_dom"/>
</dbReference>
<evidence type="ECO:0000259" key="2">
    <source>
        <dbReference type="PROSITE" id="PS51178"/>
    </source>
</evidence>
<sequence length="254" mass="27906">MSKLFQYLGTKTFRRHLIIAIISIIVFVSLIFFVLRNYTHHGEKIKVPDLKSKSITEAISLLEQQGFRYQVDSVYQANAEPGVIIDQDPVGGSFVKDNRTIYLTMITLSPPVVSFPEIREMTFLEARAILGNYELRLGDTTYVADIARDVVLDVRYGGEELKAGQEIPKGSRINLILGNGMGDSEVLVPNVVGLTLSEARFSILGSSLTVGTVNYMGYITDSLTARVVSQTPPADSLQMEKVSVGTAINLALSN</sequence>
<evidence type="ECO:0000256" key="1">
    <source>
        <dbReference type="SAM" id="Phobius"/>
    </source>
</evidence>
<keyword evidence="1" id="KW-0472">Membrane</keyword>
<name>A0A4R1M2A5_9SPHI</name>
<dbReference type="PROSITE" id="PS51178">
    <property type="entry name" value="PASTA"/>
    <property type="match status" value="2"/>
</dbReference>
<feature type="domain" description="PASTA" evidence="2">
    <location>
        <begin position="182"/>
        <end position="254"/>
    </location>
</feature>
<keyword evidence="1" id="KW-1133">Transmembrane helix</keyword>
<feature type="domain" description="PASTA" evidence="2">
    <location>
        <begin position="41"/>
        <end position="107"/>
    </location>
</feature>
<dbReference type="OrthoDB" id="9803895at2"/>
<gene>
    <name evidence="3" type="ORF">C8N28_0270</name>
</gene>
<dbReference type="Gene3D" id="3.30.10.20">
    <property type="match status" value="3"/>
</dbReference>
<protein>
    <submittedName>
        <fullName evidence="3">Beta-lactam-binding protein with PASTA domain</fullName>
    </submittedName>
</protein>
<dbReference type="RefSeq" id="WP_132220797.1">
    <property type="nucleotide sequence ID" value="NZ_SMGO01000001.1"/>
</dbReference>
<proteinExistence type="predicted"/>